<feature type="domain" description="Response regulatory" evidence="2">
    <location>
        <begin position="3"/>
        <end position="114"/>
    </location>
</feature>
<dbReference type="Proteomes" id="UP000192472">
    <property type="component" value="Unassembled WGS sequence"/>
</dbReference>
<dbReference type="PANTHER" id="PTHR37299:SF1">
    <property type="entry name" value="STAGE 0 SPORULATION PROTEIN A HOMOLOG"/>
    <property type="match status" value="1"/>
</dbReference>
<sequence>MIKCVIIDDEYLARERLKKLLNSQSDVVVIGEARNGQLGVELIQTKAPDLVFLDIQMPDLDGFGVINKLDKIPYIVFTTAYDHYALKAFDIHALDYLLKPFDEDRLDDSLKLVQERISADQSALLTNQMKSLLKTFDRPNDQFRYSFLIKEKGFENEVQVDDVIYMETQGNYVKLVTTSRHYLFRIAMNILETELDPKHFVRIHRTYILNKNWIVKQSYQGNNEFQFTLKNGFKVSSSRSFKKHITAHTADQ</sequence>
<keyword evidence="5" id="KW-1185">Reference proteome</keyword>
<organism evidence="4 5">
    <name type="scientific">Reichenbachiella faecimaris</name>
    <dbReference type="NCBI Taxonomy" id="692418"/>
    <lineage>
        <taxon>Bacteria</taxon>
        <taxon>Pseudomonadati</taxon>
        <taxon>Bacteroidota</taxon>
        <taxon>Cytophagia</taxon>
        <taxon>Cytophagales</taxon>
        <taxon>Reichenbachiellaceae</taxon>
        <taxon>Reichenbachiella</taxon>
    </lineage>
</organism>
<evidence type="ECO:0000256" key="1">
    <source>
        <dbReference type="PROSITE-ProRule" id="PRU00169"/>
    </source>
</evidence>
<dbReference type="Pfam" id="PF04397">
    <property type="entry name" value="LytTR"/>
    <property type="match status" value="1"/>
</dbReference>
<accession>A0A1W2G5R4</accession>
<dbReference type="PROSITE" id="PS50930">
    <property type="entry name" value="HTH_LYTTR"/>
    <property type="match status" value="1"/>
</dbReference>
<dbReference type="InterPro" id="IPR046947">
    <property type="entry name" value="LytR-like"/>
</dbReference>
<dbReference type="InterPro" id="IPR011006">
    <property type="entry name" value="CheY-like_superfamily"/>
</dbReference>
<dbReference type="RefSeq" id="WP_084370419.1">
    <property type="nucleotide sequence ID" value="NZ_FWYF01000001.1"/>
</dbReference>
<dbReference type="EMBL" id="FWYF01000001">
    <property type="protein sequence ID" value="SMD31718.1"/>
    <property type="molecule type" value="Genomic_DNA"/>
</dbReference>
<dbReference type="AlphaFoldDB" id="A0A1W2G5R4"/>
<dbReference type="STRING" id="692418.SAMN04488029_0053"/>
<keyword evidence="1" id="KW-0597">Phosphoprotein</keyword>
<dbReference type="Pfam" id="PF00072">
    <property type="entry name" value="Response_reg"/>
    <property type="match status" value="1"/>
</dbReference>
<feature type="domain" description="HTH LytTR-type" evidence="3">
    <location>
        <begin position="158"/>
        <end position="251"/>
    </location>
</feature>
<dbReference type="OrthoDB" id="1646880at2"/>
<evidence type="ECO:0000313" key="5">
    <source>
        <dbReference type="Proteomes" id="UP000192472"/>
    </source>
</evidence>
<dbReference type="Gene3D" id="2.40.50.1020">
    <property type="entry name" value="LytTr DNA-binding domain"/>
    <property type="match status" value="1"/>
</dbReference>
<feature type="modified residue" description="4-aspartylphosphate" evidence="1">
    <location>
        <position position="54"/>
    </location>
</feature>
<dbReference type="PANTHER" id="PTHR37299">
    <property type="entry name" value="TRANSCRIPTIONAL REGULATOR-RELATED"/>
    <property type="match status" value="1"/>
</dbReference>
<protein>
    <submittedName>
        <fullName evidence="4">Two component transcriptional regulator, LytTR family</fullName>
    </submittedName>
</protein>
<dbReference type="GO" id="GO:0000156">
    <property type="term" value="F:phosphorelay response regulator activity"/>
    <property type="evidence" value="ECO:0007669"/>
    <property type="project" value="InterPro"/>
</dbReference>
<evidence type="ECO:0000313" key="4">
    <source>
        <dbReference type="EMBL" id="SMD31718.1"/>
    </source>
</evidence>
<dbReference type="SMART" id="SM00850">
    <property type="entry name" value="LytTR"/>
    <property type="match status" value="1"/>
</dbReference>
<evidence type="ECO:0000259" key="2">
    <source>
        <dbReference type="PROSITE" id="PS50110"/>
    </source>
</evidence>
<dbReference type="PROSITE" id="PS50110">
    <property type="entry name" value="RESPONSE_REGULATORY"/>
    <property type="match status" value="1"/>
</dbReference>
<dbReference type="InterPro" id="IPR001789">
    <property type="entry name" value="Sig_transdc_resp-reg_receiver"/>
</dbReference>
<gene>
    <name evidence="4" type="ORF">SAMN04488029_0053</name>
</gene>
<dbReference type="GO" id="GO:0003677">
    <property type="term" value="F:DNA binding"/>
    <property type="evidence" value="ECO:0007669"/>
    <property type="project" value="InterPro"/>
</dbReference>
<dbReference type="SUPFAM" id="SSF52172">
    <property type="entry name" value="CheY-like"/>
    <property type="match status" value="1"/>
</dbReference>
<proteinExistence type="predicted"/>
<dbReference type="CDD" id="cd17532">
    <property type="entry name" value="REC_LytTR_AlgR-like"/>
    <property type="match status" value="1"/>
</dbReference>
<reference evidence="4 5" key="1">
    <citation type="submission" date="2017-04" db="EMBL/GenBank/DDBJ databases">
        <authorList>
            <person name="Afonso C.L."/>
            <person name="Miller P.J."/>
            <person name="Scott M.A."/>
            <person name="Spackman E."/>
            <person name="Goraichik I."/>
            <person name="Dimitrov K.M."/>
            <person name="Suarez D.L."/>
            <person name="Swayne D.E."/>
        </authorList>
    </citation>
    <scope>NUCLEOTIDE SEQUENCE [LARGE SCALE GENOMIC DNA]</scope>
    <source>
        <strain evidence="4 5">DSM 26133</strain>
    </source>
</reference>
<evidence type="ECO:0000259" key="3">
    <source>
        <dbReference type="PROSITE" id="PS50930"/>
    </source>
</evidence>
<name>A0A1W2G5R4_REIFA</name>
<dbReference type="SMART" id="SM00448">
    <property type="entry name" value="REC"/>
    <property type="match status" value="1"/>
</dbReference>
<dbReference type="InterPro" id="IPR007492">
    <property type="entry name" value="LytTR_DNA-bd_dom"/>
</dbReference>
<dbReference type="Gene3D" id="3.40.50.2300">
    <property type="match status" value="1"/>
</dbReference>